<sequence>MHAEAVMSRGPALGAAEFERRIRCAVWGMAVTMALTGWTMAPWIDESGTPHVLWEFGALEVVSRPSRLLPLLMMATLLLGVAASAAATRALSCVAWLVGCITVVSTFAFSFEPGERKYEVAYGTVYAFYLSLAFVVVFFCMWRSAKGSPAPEKVAEWTDPSFGTVDDRRGRRS</sequence>
<feature type="region of interest" description="Disordered" evidence="1">
    <location>
        <begin position="151"/>
        <end position="173"/>
    </location>
</feature>
<keyword evidence="2" id="KW-0812">Transmembrane</keyword>
<feature type="transmembrane region" description="Helical" evidence="2">
    <location>
        <begin position="123"/>
        <end position="142"/>
    </location>
</feature>
<dbReference type="EMBL" id="SMJW01000220">
    <property type="protein sequence ID" value="TDC08295.1"/>
    <property type="molecule type" value="Genomic_DNA"/>
</dbReference>
<feature type="transmembrane region" description="Helical" evidence="2">
    <location>
        <begin position="94"/>
        <end position="111"/>
    </location>
</feature>
<accession>A0A4R4NGY4</accession>
<gene>
    <name evidence="3" type="ORF">E1284_31125</name>
</gene>
<evidence type="ECO:0000313" key="3">
    <source>
        <dbReference type="EMBL" id="TDC08295.1"/>
    </source>
</evidence>
<organism evidence="3 4">
    <name type="scientific">Actinomadura bangladeshensis</name>
    <dbReference type="NCBI Taxonomy" id="453573"/>
    <lineage>
        <taxon>Bacteria</taxon>
        <taxon>Bacillati</taxon>
        <taxon>Actinomycetota</taxon>
        <taxon>Actinomycetes</taxon>
        <taxon>Streptosporangiales</taxon>
        <taxon>Thermomonosporaceae</taxon>
        <taxon>Actinomadura</taxon>
    </lineage>
</organism>
<evidence type="ECO:0000256" key="1">
    <source>
        <dbReference type="SAM" id="MobiDB-lite"/>
    </source>
</evidence>
<comment type="caution">
    <text evidence="3">The sequence shown here is derived from an EMBL/GenBank/DDBJ whole genome shotgun (WGS) entry which is preliminary data.</text>
</comment>
<dbReference type="OrthoDB" id="3476977at2"/>
<dbReference type="RefSeq" id="WP_131943733.1">
    <property type="nucleotide sequence ID" value="NZ_BAAAMX010000005.1"/>
</dbReference>
<proteinExistence type="predicted"/>
<evidence type="ECO:0000256" key="2">
    <source>
        <dbReference type="SAM" id="Phobius"/>
    </source>
</evidence>
<evidence type="ECO:0000313" key="4">
    <source>
        <dbReference type="Proteomes" id="UP000295431"/>
    </source>
</evidence>
<dbReference type="Proteomes" id="UP000295431">
    <property type="component" value="Unassembled WGS sequence"/>
</dbReference>
<keyword evidence="2" id="KW-0472">Membrane</keyword>
<keyword evidence="2" id="KW-1133">Transmembrane helix</keyword>
<keyword evidence="4" id="KW-1185">Reference proteome</keyword>
<evidence type="ECO:0008006" key="5">
    <source>
        <dbReference type="Google" id="ProtNLM"/>
    </source>
</evidence>
<feature type="transmembrane region" description="Helical" evidence="2">
    <location>
        <begin position="68"/>
        <end position="87"/>
    </location>
</feature>
<protein>
    <recommendedName>
        <fullName evidence="5">Transmembrane protein</fullName>
    </recommendedName>
</protein>
<feature type="transmembrane region" description="Helical" evidence="2">
    <location>
        <begin position="24"/>
        <end position="44"/>
    </location>
</feature>
<name>A0A4R4NGY4_9ACTN</name>
<reference evidence="3 4" key="1">
    <citation type="submission" date="2019-03" db="EMBL/GenBank/DDBJ databases">
        <title>Draft genome sequences of novel Actinobacteria.</title>
        <authorList>
            <person name="Sahin N."/>
            <person name="Ay H."/>
            <person name="Saygin H."/>
        </authorList>
    </citation>
    <scope>NUCLEOTIDE SEQUENCE [LARGE SCALE GENOMIC DNA]</scope>
    <source>
        <strain evidence="3 4">DSM 45347</strain>
    </source>
</reference>
<dbReference type="AlphaFoldDB" id="A0A4R4NGY4"/>